<feature type="transmembrane region" description="Helical" evidence="1">
    <location>
        <begin position="56"/>
        <end position="79"/>
    </location>
</feature>
<feature type="transmembrane region" description="Helical" evidence="1">
    <location>
        <begin position="12"/>
        <end position="36"/>
    </location>
</feature>
<evidence type="ECO:0000313" key="3">
    <source>
        <dbReference type="Proteomes" id="UP001498935"/>
    </source>
</evidence>
<protein>
    <submittedName>
        <fullName evidence="2">Uncharacterized protein</fullName>
    </submittedName>
</protein>
<keyword evidence="1" id="KW-0812">Transmembrane</keyword>
<comment type="caution">
    <text evidence="2">The sequence shown here is derived from an EMBL/GenBank/DDBJ whole genome shotgun (WGS) entry which is preliminary data.</text>
</comment>
<feature type="transmembrane region" description="Helical" evidence="1">
    <location>
        <begin position="91"/>
        <end position="113"/>
    </location>
</feature>
<evidence type="ECO:0000256" key="1">
    <source>
        <dbReference type="SAM" id="Phobius"/>
    </source>
</evidence>
<proteinExistence type="predicted"/>
<sequence>MDDSRGTPKSRAGWLTGLIFSAVVVIAVAAIIPAFAVQDFGDEFASEATPLWQPDIAIAIWSAVGVLALLSTLRCVAAFEAHTSLARGFGLFAYLTIAAGGVLCATSVSLFIVPEATGYLAIVLSLILVCVFPVLAVGTALFAVVIAVRAWFARRRQPALS</sequence>
<reference evidence="2 3" key="1">
    <citation type="submission" date="2024-02" db="EMBL/GenBank/DDBJ databases">
        <title>Characterization of antibiotic resistant novel bacterial strains and their environmental applications.</title>
        <authorList>
            <person name="Manzoor S."/>
            <person name="Abbas S."/>
            <person name="Arshad M."/>
            <person name="Li W.J."/>
            <person name="Ahmed I."/>
        </authorList>
    </citation>
    <scope>NUCLEOTIDE SEQUENCE [LARGE SCALE GENOMIC DNA]</scope>
    <source>
        <strain evidence="2 3">KACC 15558</strain>
    </source>
</reference>
<organism evidence="2 3">
    <name type="scientific">Brevibacterium ammoniilyticum</name>
    <dbReference type="NCBI Taxonomy" id="1046555"/>
    <lineage>
        <taxon>Bacteria</taxon>
        <taxon>Bacillati</taxon>
        <taxon>Actinomycetota</taxon>
        <taxon>Actinomycetes</taxon>
        <taxon>Micrococcales</taxon>
        <taxon>Brevibacteriaceae</taxon>
        <taxon>Brevibacterium</taxon>
    </lineage>
</organism>
<dbReference type="Proteomes" id="UP001498935">
    <property type="component" value="Unassembled WGS sequence"/>
</dbReference>
<dbReference type="EMBL" id="BAABNP010000011">
    <property type="protein sequence ID" value="GAA5341621.1"/>
    <property type="molecule type" value="Genomic_DNA"/>
</dbReference>
<evidence type="ECO:0000313" key="2">
    <source>
        <dbReference type="EMBL" id="GAA5341621.1"/>
    </source>
</evidence>
<keyword evidence="1" id="KW-0472">Membrane</keyword>
<dbReference type="RefSeq" id="WP_342038629.1">
    <property type="nucleotide sequence ID" value="NZ_BAABBK010000011.1"/>
</dbReference>
<accession>A0ABP9U3R5</accession>
<name>A0ABP9U3R5_9MICO</name>
<gene>
    <name evidence="2" type="ORF">KACC15558_26620</name>
</gene>
<keyword evidence="3" id="KW-1185">Reference proteome</keyword>
<keyword evidence="1" id="KW-1133">Transmembrane helix</keyword>
<feature type="transmembrane region" description="Helical" evidence="1">
    <location>
        <begin position="119"/>
        <end position="152"/>
    </location>
</feature>